<dbReference type="Pfam" id="PF18911">
    <property type="entry name" value="PKD_4"/>
    <property type="match status" value="1"/>
</dbReference>
<dbReference type="SUPFAM" id="SSF49299">
    <property type="entry name" value="PKD domain"/>
    <property type="match status" value="1"/>
</dbReference>
<dbReference type="InterPro" id="IPR035986">
    <property type="entry name" value="PKD_dom_sf"/>
</dbReference>
<dbReference type="InterPro" id="IPR049804">
    <property type="entry name" value="Choice_anch_L"/>
</dbReference>
<feature type="chain" id="PRO_5046518777" evidence="1">
    <location>
        <begin position="19"/>
        <end position="1161"/>
    </location>
</feature>
<dbReference type="SMART" id="SM00089">
    <property type="entry name" value="PKD"/>
    <property type="match status" value="1"/>
</dbReference>
<accession>A0ABW3KSZ5</accession>
<proteinExistence type="predicted"/>
<evidence type="ECO:0000313" key="4">
    <source>
        <dbReference type="Proteomes" id="UP001597086"/>
    </source>
</evidence>
<name>A0ABW3KSZ5_9FLAO</name>
<dbReference type="NCBIfam" id="NF038133">
    <property type="entry name" value="choice_anch_L"/>
    <property type="match status" value="1"/>
</dbReference>
<dbReference type="Proteomes" id="UP001597086">
    <property type="component" value="Unassembled WGS sequence"/>
</dbReference>
<dbReference type="PROSITE" id="PS50093">
    <property type="entry name" value="PKD"/>
    <property type="match status" value="1"/>
</dbReference>
<keyword evidence="4" id="KW-1185">Reference proteome</keyword>
<organism evidence="3 4">
    <name type="scientific">Winogradskyella rapida</name>
    <dbReference type="NCBI Taxonomy" id="549701"/>
    <lineage>
        <taxon>Bacteria</taxon>
        <taxon>Pseudomonadati</taxon>
        <taxon>Bacteroidota</taxon>
        <taxon>Flavobacteriia</taxon>
        <taxon>Flavobacteriales</taxon>
        <taxon>Flavobacteriaceae</taxon>
        <taxon>Winogradskyella</taxon>
    </lineage>
</organism>
<reference evidence="4" key="1">
    <citation type="journal article" date="2019" name="Int. J. Syst. Evol. Microbiol.">
        <title>The Global Catalogue of Microorganisms (GCM) 10K type strain sequencing project: providing services to taxonomists for standard genome sequencing and annotation.</title>
        <authorList>
            <consortium name="The Broad Institute Genomics Platform"/>
            <consortium name="The Broad Institute Genome Sequencing Center for Infectious Disease"/>
            <person name="Wu L."/>
            <person name="Ma J."/>
        </authorList>
    </citation>
    <scope>NUCLEOTIDE SEQUENCE [LARGE SCALE GENOMIC DNA]</scope>
    <source>
        <strain evidence="4">CCUG 56098</strain>
    </source>
</reference>
<dbReference type="SUPFAM" id="SSF49854">
    <property type="entry name" value="Spermadhesin, CUB domain"/>
    <property type="match status" value="1"/>
</dbReference>
<evidence type="ECO:0000256" key="1">
    <source>
        <dbReference type="SAM" id="SignalP"/>
    </source>
</evidence>
<gene>
    <name evidence="3" type="ORF">ACFQ13_12055</name>
</gene>
<sequence length="1161" mass="123291">MKKTLLFFTLLFSIFSFSQDINMEPGVFMRCGPDMFYDSGSQFGGYGNDENIVTTICPLTSDQFTILKFNFFFTEGGSNPDVMNIYDGDDTTAPLLGTYSGPVGAFTVSASGANTSGCLTVEFISNSTQSVDGWEAEILCATACQDIDASFDSSSPEPNAAGVIGILPGDTVDFSGSALFQSDDTGATYNWDFGDGESATGTDVSHTFLSSGTYTVTFTATDSNPQGCFDSDTVTVFVLGPNLVVDQDMFTVEELIEDVLVDSPCASVSNIIYSTGSTIDPTLPNGIGYFFSDGVNFEFEDGIVLTSGDASRAGGPNTSTLSDGSWAGDPDVDALLDPGDTSNDATFIQFNFTPRGNEITFDFLMASEEYNGQSFECDYSDAFAFLLTDSAGNETNLAVIPGTTTPILVTNIHPDNGYGCGAPNVRYFDSYTPSNGAPISFDGYTVPFTAFANVIPNEEYTIKMVIADARDSIYDSGVFIRAGSFNLGGDLGEDITIAAGNAQCDGSEVILDTEIALANHVWYKDGVVIPGETTSLLTVTEPGTYYAEFDIESVCSGSSDPIVIEFRDNPTANEAPDLVVCSETGSEEFDLTQNDDDVLGTQAATDYTVSYHLTEQDAIDNVGALVSPYTNVSNPQVIWARLADVTQTCSDVTSFTISAALAPTINAASNLELCDDDSNDGIGEFTLSDQTAIILGAQSATDFEVSYHLDATDAELGNNALPLTYTNTVNSQPIYVRVTSLADTSCYSFSAAPLFNLVVNTRALATMPANMEICDDASGDGVAIFDLASQEAAILNGQNPAVYNVSFYASLADAQSGTGALPSTYENTSSPNQQTLYVRVEDPAFPSCYGTTSFDIIVNALPVLTAPTALEVCDDGTPDGLTEMDLSIKNAEITGGNPSYVVSYHETLPEAELGDNPLPTLYTNTSNGQVIYARVVNSATSCSSVTELELVVQQAPVAYTPAPLIYCDPDNDGYGIFVLSDLDTEINGGDTGLVVTYHETLTNANNGVDAIDTSIDYDNIVQDAQTLYARVESATISTDCATIVVVELIVEPSPQLVTPTALEVCDDRSADGYAVFDLTTKASEILAGQSETQYLLSYYLSEADAEAANNPISNPSNYSNTNAYNQTIWVRVEDSATTASCYKITSLELVVNPLPVLVTPP</sequence>
<dbReference type="EMBL" id="JBHTKM010000063">
    <property type="protein sequence ID" value="MFD1016652.1"/>
    <property type="molecule type" value="Genomic_DNA"/>
</dbReference>
<feature type="domain" description="PKD" evidence="2">
    <location>
        <begin position="181"/>
        <end position="243"/>
    </location>
</feature>
<keyword evidence="1" id="KW-0732">Signal</keyword>
<evidence type="ECO:0000259" key="2">
    <source>
        <dbReference type="PROSITE" id="PS50093"/>
    </source>
</evidence>
<dbReference type="InterPro" id="IPR000601">
    <property type="entry name" value="PKD_dom"/>
</dbReference>
<dbReference type="Gene3D" id="2.60.120.290">
    <property type="entry name" value="Spermadhesin, CUB domain"/>
    <property type="match status" value="1"/>
</dbReference>
<dbReference type="InterPro" id="IPR035914">
    <property type="entry name" value="Sperma_CUB_dom_sf"/>
</dbReference>
<dbReference type="RefSeq" id="WP_386117650.1">
    <property type="nucleotide sequence ID" value="NZ_JBHTKM010000063.1"/>
</dbReference>
<evidence type="ECO:0000313" key="3">
    <source>
        <dbReference type="EMBL" id="MFD1016652.1"/>
    </source>
</evidence>
<comment type="caution">
    <text evidence="3">The sequence shown here is derived from an EMBL/GenBank/DDBJ whole genome shotgun (WGS) entry which is preliminary data.</text>
</comment>
<dbReference type="Gene3D" id="2.60.40.10">
    <property type="entry name" value="Immunoglobulins"/>
    <property type="match status" value="1"/>
</dbReference>
<dbReference type="InterPro" id="IPR013783">
    <property type="entry name" value="Ig-like_fold"/>
</dbReference>
<feature type="non-terminal residue" evidence="3">
    <location>
        <position position="1161"/>
    </location>
</feature>
<dbReference type="InterPro" id="IPR022409">
    <property type="entry name" value="PKD/Chitinase_dom"/>
</dbReference>
<protein>
    <submittedName>
        <fullName evidence="3">Choice-of-anchor L domain-containing protein</fullName>
    </submittedName>
</protein>
<feature type="signal peptide" evidence="1">
    <location>
        <begin position="1"/>
        <end position="18"/>
    </location>
</feature>
<dbReference type="CDD" id="cd00146">
    <property type="entry name" value="PKD"/>
    <property type="match status" value="1"/>
</dbReference>